<evidence type="ECO:0000256" key="1">
    <source>
        <dbReference type="SAM" id="MobiDB-lite"/>
    </source>
</evidence>
<feature type="chain" id="PRO_5040216355" evidence="2">
    <location>
        <begin position="18"/>
        <end position="114"/>
    </location>
</feature>
<sequence>MYGTLSKLLLFIRLFQAQDTGSTTTVAENGTAKATPWQGWAPDPARPDEKPWIQWMNDPQFQGKALMKQAGNDLKQRQRQREREAERGRERERKHKPSPRPQTLSPRATVAEGG</sequence>
<dbReference type="AlphaFoldDB" id="A0A9P8IKY9"/>
<feature type="signal peptide" evidence="2">
    <location>
        <begin position="1"/>
        <end position="17"/>
    </location>
</feature>
<gene>
    <name evidence="3" type="ORF">J7337_012049</name>
</gene>
<evidence type="ECO:0000256" key="2">
    <source>
        <dbReference type="SAM" id="SignalP"/>
    </source>
</evidence>
<dbReference type="KEGG" id="fmu:J7337_012049"/>
<keyword evidence="4" id="KW-1185">Reference proteome</keyword>
<dbReference type="EMBL" id="JAHBCI010000009">
    <property type="protein sequence ID" value="KAG9497255.1"/>
    <property type="molecule type" value="Genomic_DNA"/>
</dbReference>
<comment type="caution">
    <text evidence="3">The sequence shown here is derived from an EMBL/GenBank/DDBJ whole genome shotgun (WGS) entry which is preliminary data.</text>
</comment>
<dbReference type="GeneID" id="68319905"/>
<evidence type="ECO:0000313" key="3">
    <source>
        <dbReference type="EMBL" id="KAG9497255.1"/>
    </source>
</evidence>
<dbReference type="RefSeq" id="XP_044676255.1">
    <property type="nucleotide sequence ID" value="XM_044829580.1"/>
</dbReference>
<reference evidence="3" key="1">
    <citation type="journal article" date="2021" name="Mol. Plant Microbe Interact.">
        <title>Telomere to telomere genome assembly of Fusarium musae F31, causal agent of crown rot disease of banana.</title>
        <authorList>
            <person name="Degradi L."/>
            <person name="Tava V."/>
            <person name="Kunova A."/>
            <person name="Cortesi P."/>
            <person name="Saracchi M."/>
            <person name="Pasquali M."/>
        </authorList>
    </citation>
    <scope>NUCLEOTIDE SEQUENCE</scope>
    <source>
        <strain evidence="3">F31</strain>
    </source>
</reference>
<feature type="compositionally biased region" description="Basic and acidic residues" evidence="1">
    <location>
        <begin position="74"/>
        <end position="91"/>
    </location>
</feature>
<dbReference type="Proteomes" id="UP000827133">
    <property type="component" value="Unassembled WGS sequence"/>
</dbReference>
<proteinExistence type="predicted"/>
<organism evidence="3 4">
    <name type="scientific">Fusarium musae</name>
    <dbReference type="NCBI Taxonomy" id="1042133"/>
    <lineage>
        <taxon>Eukaryota</taxon>
        <taxon>Fungi</taxon>
        <taxon>Dikarya</taxon>
        <taxon>Ascomycota</taxon>
        <taxon>Pezizomycotina</taxon>
        <taxon>Sordariomycetes</taxon>
        <taxon>Hypocreomycetidae</taxon>
        <taxon>Hypocreales</taxon>
        <taxon>Nectriaceae</taxon>
        <taxon>Fusarium</taxon>
    </lineage>
</organism>
<feature type="region of interest" description="Disordered" evidence="1">
    <location>
        <begin position="28"/>
        <end position="114"/>
    </location>
</feature>
<protein>
    <submittedName>
        <fullName evidence="3">Uncharacterized protein</fullName>
    </submittedName>
</protein>
<name>A0A9P8IKY9_9HYPO</name>
<keyword evidence="2" id="KW-0732">Signal</keyword>
<accession>A0A9P8IKY9</accession>
<evidence type="ECO:0000313" key="4">
    <source>
        <dbReference type="Proteomes" id="UP000827133"/>
    </source>
</evidence>